<keyword evidence="13" id="KW-0413">Isomerase</keyword>
<dbReference type="Pfam" id="PF22640">
    <property type="entry name" value="ManC_GMP_beta-helix"/>
    <property type="match status" value="1"/>
</dbReference>
<comment type="catalytic activity">
    <reaction evidence="8">
        <text>alpha-D-mannose 1-phosphate + GTP + H(+) = GDP-alpha-D-mannose + diphosphate</text>
        <dbReference type="Rhea" id="RHEA:15229"/>
        <dbReference type="ChEBI" id="CHEBI:15378"/>
        <dbReference type="ChEBI" id="CHEBI:33019"/>
        <dbReference type="ChEBI" id="CHEBI:37565"/>
        <dbReference type="ChEBI" id="CHEBI:57527"/>
        <dbReference type="ChEBI" id="CHEBI:58409"/>
        <dbReference type="EC" id="2.7.7.13"/>
    </reaction>
</comment>
<gene>
    <name evidence="13" type="ORF">C8D84_1164</name>
</gene>
<keyword evidence="5 13" id="KW-0548">Nucleotidyltransferase</keyword>
<dbReference type="Pfam" id="PF01050">
    <property type="entry name" value="MannoseP_isomer"/>
    <property type="match status" value="1"/>
</dbReference>
<reference evidence="13 14" key="1">
    <citation type="submission" date="2018-05" db="EMBL/GenBank/DDBJ databases">
        <title>Genomic Encyclopedia of Type Strains, Phase IV (KMG-IV): sequencing the most valuable type-strain genomes for metagenomic binning, comparative biology and taxonomic classification.</title>
        <authorList>
            <person name="Goeker M."/>
        </authorList>
    </citation>
    <scope>NUCLEOTIDE SEQUENCE [LARGE SCALE GENOMIC DNA]</scope>
    <source>
        <strain evidence="13 14">DSM 7229</strain>
    </source>
</reference>
<dbReference type="AlphaFoldDB" id="A0A2V1ZQ77"/>
<feature type="domain" description="Mannose-6-phosphate isomerase type II C-terminal" evidence="11">
    <location>
        <begin position="377"/>
        <end position="490"/>
    </location>
</feature>
<keyword evidence="7" id="KW-0342">GTP-binding</keyword>
<dbReference type="SUPFAM" id="SSF53448">
    <property type="entry name" value="Nucleotide-diphospho-sugar transferases"/>
    <property type="match status" value="1"/>
</dbReference>
<dbReference type="InterPro" id="IPR049577">
    <property type="entry name" value="GMPP_N"/>
</dbReference>
<protein>
    <recommendedName>
        <fullName evidence="3">mannose-1-phosphate guanylyltransferase</fullName>
        <ecNumber evidence="3">2.7.7.13</ecNumber>
    </recommendedName>
</protein>
<dbReference type="Pfam" id="PF00483">
    <property type="entry name" value="NTP_transferase"/>
    <property type="match status" value="1"/>
</dbReference>
<dbReference type="InterPro" id="IPR001538">
    <property type="entry name" value="Man6P_isomerase-2_C"/>
</dbReference>
<evidence type="ECO:0000259" key="10">
    <source>
        <dbReference type="Pfam" id="PF00483"/>
    </source>
</evidence>
<dbReference type="Gene3D" id="3.90.550.10">
    <property type="entry name" value="Spore Coat Polysaccharide Biosynthesis Protein SpsA, Chain A"/>
    <property type="match status" value="1"/>
</dbReference>
<dbReference type="CDD" id="cd02509">
    <property type="entry name" value="GDP-M1P_Guanylyltransferase"/>
    <property type="match status" value="1"/>
</dbReference>
<feature type="domain" description="Nucleotidyl transferase" evidence="10">
    <location>
        <begin position="14"/>
        <end position="306"/>
    </location>
</feature>
<dbReference type="Proteomes" id="UP000245655">
    <property type="component" value="Unassembled WGS sequence"/>
</dbReference>
<dbReference type="EC" id="2.7.7.13" evidence="3"/>
<evidence type="ECO:0000313" key="13">
    <source>
        <dbReference type="EMBL" id="PWK06874.1"/>
    </source>
</evidence>
<keyword evidence="4 13" id="KW-0808">Transferase</keyword>
<evidence type="ECO:0000313" key="14">
    <source>
        <dbReference type="Proteomes" id="UP000245655"/>
    </source>
</evidence>
<dbReference type="GO" id="GO:0005525">
    <property type="term" value="F:GTP binding"/>
    <property type="evidence" value="ECO:0007669"/>
    <property type="project" value="UniProtKB-KW"/>
</dbReference>
<dbReference type="SUPFAM" id="SSF51182">
    <property type="entry name" value="RmlC-like cupins"/>
    <property type="match status" value="1"/>
</dbReference>
<feature type="domain" description="MannoseP isomerase/GMP-like beta-helix" evidence="12">
    <location>
        <begin position="318"/>
        <end position="372"/>
    </location>
</feature>
<dbReference type="InterPro" id="IPR054566">
    <property type="entry name" value="ManC/GMP-like_b-helix"/>
</dbReference>
<dbReference type="InterPro" id="IPR014710">
    <property type="entry name" value="RmlC-like_jellyroll"/>
</dbReference>
<proteinExistence type="inferred from homology"/>
<evidence type="ECO:0000259" key="12">
    <source>
        <dbReference type="Pfam" id="PF22640"/>
    </source>
</evidence>
<dbReference type="InterPro" id="IPR005835">
    <property type="entry name" value="NTP_transferase_dom"/>
</dbReference>
<dbReference type="RefSeq" id="WP_109592309.1">
    <property type="nucleotide sequence ID" value="NZ_CAJGZY010000016.1"/>
</dbReference>
<name>A0A2V1ZQ77_PSYIM</name>
<comment type="pathway">
    <text evidence="1">Nucleotide-sugar biosynthesis; GDP-alpha-D-mannose biosynthesis; GDP-alpha-D-mannose from alpha-D-mannose 1-phosphate (GTP route): step 1/1.</text>
</comment>
<dbReference type="FunFam" id="3.90.550.10:FF:000046">
    <property type="entry name" value="Mannose-1-phosphate guanylyltransferase (GDP)"/>
    <property type="match status" value="1"/>
</dbReference>
<dbReference type="CDD" id="cd02213">
    <property type="entry name" value="cupin_PMI_typeII_C"/>
    <property type="match status" value="1"/>
</dbReference>
<dbReference type="InterPro" id="IPR051161">
    <property type="entry name" value="Mannose-6P_isomerase_type2"/>
</dbReference>
<dbReference type="UniPathway" id="UPA00126">
    <property type="reaction ID" value="UER00930"/>
</dbReference>
<dbReference type="EMBL" id="QGGM01000016">
    <property type="protein sequence ID" value="PWK06874.1"/>
    <property type="molecule type" value="Genomic_DNA"/>
</dbReference>
<sequence length="495" mass="55948">MFATNNNNKITVVPVILCGGSGTRLWPLSRESYPKQFLKLAGEHSLFQQTIIRLASLTQNKLRVEKPIIVTNESHRFLVLDQLHQIDHSAEIILEPVAKNTAPSLTLAALQANELYEDAVLIVLPADHAINDNDDFCSTLNNAVSAVTANKIKIATLGVKPSYAETGYGYIECQTDSTEFSYHKIARFVEKPNLKLAQQYTEQSNFYWNSGVFIVKSQFWLTAIEKFDNDIYAGVSSAWQSKKLDLPFIRPNAELFKAIPSNSIDYAVIEPCTNSIKDDHQLGMFELTTAWSDLGTWQAVNDYQKTDNADNDDNVWLGDVIGIDTSNCYVHTEQRLVSLLGVEDLIVVDTDDALLIAHKSHSQDVKKIVKKLNEDKRVEANIHRRVYRPWGWYQSIDECERFKVKRICVQPKASLSLQKHHHRAEHWVVVKGTAEVLCDDKTMLLSENQSTYIPLGAVHRLSNPGSIPLEMIEVQSGSYLEEDDIIRLEDNYGRG</sequence>
<dbReference type="PANTHER" id="PTHR46390:SF1">
    <property type="entry name" value="MANNOSE-1-PHOSPHATE GUANYLYLTRANSFERASE"/>
    <property type="match status" value="1"/>
</dbReference>
<dbReference type="GO" id="GO:0004475">
    <property type="term" value="F:mannose-1-phosphate guanylyltransferase (GTP) activity"/>
    <property type="evidence" value="ECO:0007669"/>
    <property type="project" value="UniProtKB-EC"/>
</dbReference>
<evidence type="ECO:0000256" key="8">
    <source>
        <dbReference type="ARBA" id="ARBA00047343"/>
    </source>
</evidence>
<dbReference type="GO" id="GO:0009298">
    <property type="term" value="P:GDP-mannose biosynthetic process"/>
    <property type="evidence" value="ECO:0007669"/>
    <property type="project" value="UniProtKB-UniPathway"/>
</dbReference>
<dbReference type="GO" id="GO:0016853">
    <property type="term" value="F:isomerase activity"/>
    <property type="evidence" value="ECO:0007669"/>
    <property type="project" value="UniProtKB-KW"/>
</dbReference>
<evidence type="ECO:0000256" key="4">
    <source>
        <dbReference type="ARBA" id="ARBA00022679"/>
    </source>
</evidence>
<evidence type="ECO:0000256" key="7">
    <source>
        <dbReference type="ARBA" id="ARBA00023134"/>
    </source>
</evidence>
<dbReference type="PANTHER" id="PTHR46390">
    <property type="entry name" value="MANNOSE-1-PHOSPHATE GUANYLYLTRANSFERASE"/>
    <property type="match status" value="1"/>
</dbReference>
<dbReference type="FunFam" id="2.60.120.10:FF:000032">
    <property type="entry name" value="Mannose-1-phosphate guanylyltransferase/mannose-6-phosphate isomerase"/>
    <property type="match status" value="1"/>
</dbReference>
<dbReference type="InterPro" id="IPR006375">
    <property type="entry name" value="Man1P_GuaTrfase/Man6P_Isoase"/>
</dbReference>
<evidence type="ECO:0000256" key="9">
    <source>
        <dbReference type="RuleBase" id="RU004190"/>
    </source>
</evidence>
<dbReference type="Gene3D" id="2.60.120.10">
    <property type="entry name" value="Jelly Rolls"/>
    <property type="match status" value="1"/>
</dbReference>
<evidence type="ECO:0000256" key="5">
    <source>
        <dbReference type="ARBA" id="ARBA00022695"/>
    </source>
</evidence>
<dbReference type="InterPro" id="IPR011051">
    <property type="entry name" value="RmlC_Cupin_sf"/>
</dbReference>
<evidence type="ECO:0000256" key="3">
    <source>
        <dbReference type="ARBA" id="ARBA00012387"/>
    </source>
</evidence>
<comment type="caution">
    <text evidence="13">The sequence shown here is derived from an EMBL/GenBank/DDBJ whole genome shotgun (WGS) entry which is preliminary data.</text>
</comment>
<dbReference type="GeneID" id="60256073"/>
<evidence type="ECO:0000256" key="2">
    <source>
        <dbReference type="ARBA" id="ARBA00006115"/>
    </source>
</evidence>
<evidence type="ECO:0000259" key="11">
    <source>
        <dbReference type="Pfam" id="PF01050"/>
    </source>
</evidence>
<organism evidence="13 14">
    <name type="scientific">Psychrobacter immobilis</name>
    <dbReference type="NCBI Taxonomy" id="498"/>
    <lineage>
        <taxon>Bacteria</taxon>
        <taxon>Pseudomonadati</taxon>
        <taxon>Pseudomonadota</taxon>
        <taxon>Gammaproteobacteria</taxon>
        <taxon>Moraxellales</taxon>
        <taxon>Moraxellaceae</taxon>
        <taxon>Psychrobacter</taxon>
    </lineage>
</organism>
<dbReference type="InterPro" id="IPR029044">
    <property type="entry name" value="Nucleotide-diphossugar_trans"/>
</dbReference>
<dbReference type="GO" id="GO:0000271">
    <property type="term" value="P:polysaccharide biosynthetic process"/>
    <property type="evidence" value="ECO:0007669"/>
    <property type="project" value="InterPro"/>
</dbReference>
<accession>A0A2V1ZQ77</accession>
<keyword evidence="14" id="KW-1185">Reference proteome</keyword>
<evidence type="ECO:0000256" key="6">
    <source>
        <dbReference type="ARBA" id="ARBA00022741"/>
    </source>
</evidence>
<dbReference type="NCBIfam" id="TIGR01479">
    <property type="entry name" value="GMP_PMI"/>
    <property type="match status" value="1"/>
</dbReference>
<keyword evidence="6" id="KW-0547">Nucleotide-binding</keyword>
<comment type="similarity">
    <text evidence="2 9">Belongs to the mannose-6-phosphate isomerase type 2 family.</text>
</comment>
<evidence type="ECO:0000256" key="1">
    <source>
        <dbReference type="ARBA" id="ARBA00004823"/>
    </source>
</evidence>